<evidence type="ECO:0000313" key="2">
    <source>
        <dbReference type="Proteomes" id="UP000284178"/>
    </source>
</evidence>
<proteinExistence type="predicted"/>
<dbReference type="AlphaFoldDB" id="A0A412FW86"/>
<gene>
    <name evidence="1" type="ORF">DWY25_12210</name>
</gene>
<evidence type="ECO:0000313" key="1">
    <source>
        <dbReference type="EMBL" id="RGR72409.1"/>
    </source>
</evidence>
<dbReference type="RefSeq" id="WP_117895455.1">
    <property type="nucleotide sequence ID" value="NZ_CABJCV010000015.1"/>
</dbReference>
<protein>
    <submittedName>
        <fullName evidence="1">Uncharacterized protein</fullName>
    </submittedName>
</protein>
<reference evidence="1 2" key="1">
    <citation type="submission" date="2018-08" db="EMBL/GenBank/DDBJ databases">
        <title>A genome reference for cultivated species of the human gut microbiota.</title>
        <authorList>
            <person name="Zou Y."/>
            <person name="Xue W."/>
            <person name="Luo G."/>
        </authorList>
    </citation>
    <scope>NUCLEOTIDE SEQUENCE [LARGE SCALE GENOMIC DNA]</scope>
    <source>
        <strain evidence="1 2">AF24-29</strain>
    </source>
</reference>
<organism evidence="1 2">
    <name type="scientific">Holdemania filiformis</name>
    <dbReference type="NCBI Taxonomy" id="61171"/>
    <lineage>
        <taxon>Bacteria</taxon>
        <taxon>Bacillati</taxon>
        <taxon>Bacillota</taxon>
        <taxon>Erysipelotrichia</taxon>
        <taxon>Erysipelotrichales</taxon>
        <taxon>Erysipelotrichaceae</taxon>
        <taxon>Holdemania</taxon>
    </lineage>
</organism>
<keyword evidence="2" id="KW-1185">Reference proteome</keyword>
<dbReference type="GeneID" id="83016157"/>
<name>A0A412FW86_9FIRM</name>
<dbReference type="Proteomes" id="UP000284178">
    <property type="component" value="Unassembled WGS sequence"/>
</dbReference>
<sequence>MTQDVQWIRKALIQWKEYDALQKEIETLRIELLAADYEAEHASGWFTAKKKQALIEKRDILQARLSPLEKNLQGLSLASLRSLADQSQLLNNKHPSATTERLVEILNFAARTEFYYTALTELDSALNECFVEQINVHDQAAITNKTINLSPVLPFLPAFLDHDARYRNQLHEFNQKSFLAQPLRLHQVDFARISVMDRRSELRFLGKQCQPLKAELQTILRKLEDRAICLISEPAGPRKEN</sequence>
<comment type="caution">
    <text evidence="1">The sequence shown here is derived from an EMBL/GenBank/DDBJ whole genome shotgun (WGS) entry which is preliminary data.</text>
</comment>
<accession>A0A412FW86</accession>
<dbReference type="EMBL" id="QRUP01000015">
    <property type="protein sequence ID" value="RGR72409.1"/>
    <property type="molecule type" value="Genomic_DNA"/>
</dbReference>